<dbReference type="InterPro" id="IPR014729">
    <property type="entry name" value="Rossmann-like_a/b/a_fold"/>
</dbReference>
<keyword evidence="2" id="KW-1185">Reference proteome</keyword>
<dbReference type="RefSeq" id="WP_123389641.1">
    <property type="nucleotide sequence ID" value="NZ_RKHO01000001.1"/>
</dbReference>
<dbReference type="EMBL" id="RKHO01000001">
    <property type="protein sequence ID" value="ROR90499.1"/>
    <property type="molecule type" value="Genomic_DNA"/>
</dbReference>
<organism evidence="1 2">
    <name type="scientific">Nocardioides aurantiacus</name>
    <dbReference type="NCBI Taxonomy" id="86796"/>
    <lineage>
        <taxon>Bacteria</taxon>
        <taxon>Bacillati</taxon>
        <taxon>Actinomycetota</taxon>
        <taxon>Actinomycetes</taxon>
        <taxon>Propionibacteriales</taxon>
        <taxon>Nocardioidaceae</taxon>
        <taxon>Nocardioides</taxon>
    </lineage>
</organism>
<evidence type="ECO:0008006" key="3">
    <source>
        <dbReference type="Google" id="ProtNLM"/>
    </source>
</evidence>
<dbReference type="AlphaFoldDB" id="A0A3N2CSK3"/>
<comment type="caution">
    <text evidence="1">The sequence shown here is derived from an EMBL/GenBank/DDBJ whole genome shotgun (WGS) entry which is preliminary data.</text>
</comment>
<proteinExistence type="predicted"/>
<evidence type="ECO:0000313" key="1">
    <source>
        <dbReference type="EMBL" id="ROR90499.1"/>
    </source>
</evidence>
<dbReference type="SUPFAM" id="SSF52402">
    <property type="entry name" value="Adenine nucleotide alpha hydrolases-like"/>
    <property type="match status" value="1"/>
</dbReference>
<reference evidence="1 2" key="1">
    <citation type="submission" date="2018-11" db="EMBL/GenBank/DDBJ databases">
        <title>Sequencing the genomes of 1000 actinobacteria strains.</title>
        <authorList>
            <person name="Klenk H.-P."/>
        </authorList>
    </citation>
    <scope>NUCLEOTIDE SEQUENCE [LARGE SCALE GENOMIC DNA]</scope>
    <source>
        <strain evidence="1 2">DSM 12652</strain>
    </source>
</reference>
<accession>A0A3N2CSK3</accession>
<dbReference type="Gene3D" id="3.40.50.620">
    <property type="entry name" value="HUPs"/>
    <property type="match status" value="1"/>
</dbReference>
<name>A0A3N2CSK3_9ACTN</name>
<evidence type="ECO:0000313" key="2">
    <source>
        <dbReference type="Proteomes" id="UP000281738"/>
    </source>
</evidence>
<sequence length="191" mass="20368">MTDHTPDPDARRPGASYDVVVLVEQPLSPTDVSNLVALHEGVDEPVRYHVLLPVEDPAARVESAIGALGTGEMLTSPPVLVDAEAAEELRHDVRERCDADVAAAVASLEGTGARAVGLAVTGEPVDALVRRAGEVDAREVIVLTRPHVVAELFHVDWTSRARRKLGVPVLHLLEHESFEEQAGDGEGISGF</sequence>
<dbReference type="Proteomes" id="UP000281738">
    <property type="component" value="Unassembled WGS sequence"/>
</dbReference>
<protein>
    <recommendedName>
        <fullName evidence="3">Universal stress protein family protein</fullName>
    </recommendedName>
</protein>
<gene>
    <name evidence="1" type="ORF">EDD33_1339</name>
</gene>
<dbReference type="OrthoDB" id="3825223at2"/>